<protein>
    <submittedName>
        <fullName evidence="2">DUF2889 domain-containing protein</fullName>
    </submittedName>
</protein>
<sequence length="358" mass="37077">MTVSTRPEADALPALPPRPLWPGCQGPSAATPPRVLGSLRRTTSVDMLRPFGLTGDLHLVGRGRDLLTGADGAPRVLDTASMFVAMDAAGPRLISELRTDPAPAAIATLVGRSALSRFRGAARAALGDEHAGSLLAQLLDDVPVTTIVSSAAPMRMGVARDSLAGGSGSSRVDICAGWQADGALIRQRTAAPDAGPLNRHSPLASDLTAADPLGWHPMPALVPTGMRRLRRLDVTPLSALGGDEARAVPPGTAFVVESLVRDSFADPRDAEIVVHEFILRAAVAADATVLDARAHTGVVPGPQCPQAEPSAGRLVGRPAGELRDTVARTFVGVTTCTHLNDTLRTLGDLPRLLAALTG</sequence>
<accession>A0A937RKM0</accession>
<evidence type="ECO:0000313" key="3">
    <source>
        <dbReference type="Proteomes" id="UP000604475"/>
    </source>
</evidence>
<name>A0A937RKM0_9ACTN</name>
<feature type="region of interest" description="Disordered" evidence="1">
    <location>
        <begin position="1"/>
        <end position="35"/>
    </location>
</feature>
<comment type="caution">
    <text evidence="2">The sequence shown here is derived from an EMBL/GenBank/DDBJ whole genome shotgun (WGS) entry which is preliminary data.</text>
</comment>
<proteinExistence type="predicted"/>
<dbReference type="InterPro" id="IPR021312">
    <property type="entry name" value="DUF2889"/>
</dbReference>
<evidence type="ECO:0000256" key="1">
    <source>
        <dbReference type="SAM" id="MobiDB-lite"/>
    </source>
</evidence>
<dbReference type="EMBL" id="JAEACQ010000174">
    <property type="protein sequence ID" value="MBL7628163.1"/>
    <property type="molecule type" value="Genomic_DNA"/>
</dbReference>
<keyword evidence="3" id="KW-1185">Reference proteome</keyword>
<gene>
    <name evidence="2" type="ORF">I7412_13595</name>
</gene>
<evidence type="ECO:0000313" key="2">
    <source>
        <dbReference type="EMBL" id="MBL7628163.1"/>
    </source>
</evidence>
<dbReference type="AlphaFoldDB" id="A0A937RKM0"/>
<dbReference type="RefSeq" id="WP_203005663.1">
    <property type="nucleotide sequence ID" value="NZ_JADWYU010000019.1"/>
</dbReference>
<organism evidence="2 3">
    <name type="scientific">Frankia nepalensis</name>
    <dbReference type="NCBI Taxonomy" id="1836974"/>
    <lineage>
        <taxon>Bacteria</taxon>
        <taxon>Bacillati</taxon>
        <taxon>Actinomycetota</taxon>
        <taxon>Actinomycetes</taxon>
        <taxon>Frankiales</taxon>
        <taxon>Frankiaceae</taxon>
        <taxon>Frankia</taxon>
    </lineage>
</organism>
<reference evidence="2" key="1">
    <citation type="submission" date="2020-12" db="EMBL/GenBank/DDBJ databases">
        <title>Genomic characterization of non-nitrogen-fixing Frankia strains.</title>
        <authorList>
            <person name="Carlos-Shanley C."/>
            <person name="Guerra T."/>
            <person name="Hahn D."/>
        </authorList>
    </citation>
    <scope>NUCLEOTIDE SEQUENCE</scope>
    <source>
        <strain evidence="2">CN6</strain>
    </source>
</reference>
<dbReference type="Proteomes" id="UP000604475">
    <property type="component" value="Unassembled WGS sequence"/>
</dbReference>
<dbReference type="Pfam" id="PF11136">
    <property type="entry name" value="DUF2889"/>
    <property type="match status" value="1"/>
</dbReference>